<feature type="signal peptide" evidence="1">
    <location>
        <begin position="1"/>
        <end position="25"/>
    </location>
</feature>
<dbReference type="Proteomes" id="UP000242188">
    <property type="component" value="Unassembled WGS sequence"/>
</dbReference>
<keyword evidence="3" id="KW-1185">Reference proteome</keyword>
<accession>A0A210QEM3</accession>
<keyword evidence="1" id="KW-0732">Signal</keyword>
<feature type="chain" id="PRO_5013165876" evidence="1">
    <location>
        <begin position="26"/>
        <end position="213"/>
    </location>
</feature>
<gene>
    <name evidence="2" type="ORF">KP79_PYT10642</name>
</gene>
<comment type="caution">
    <text evidence="2">The sequence shown here is derived from an EMBL/GenBank/DDBJ whole genome shotgun (WGS) entry which is preliminary data.</text>
</comment>
<proteinExistence type="predicted"/>
<reference evidence="2 3" key="1">
    <citation type="journal article" date="2017" name="Nat. Ecol. Evol.">
        <title>Scallop genome provides insights into evolution of bilaterian karyotype and development.</title>
        <authorList>
            <person name="Wang S."/>
            <person name="Zhang J."/>
            <person name="Jiao W."/>
            <person name="Li J."/>
            <person name="Xun X."/>
            <person name="Sun Y."/>
            <person name="Guo X."/>
            <person name="Huan P."/>
            <person name="Dong B."/>
            <person name="Zhang L."/>
            <person name="Hu X."/>
            <person name="Sun X."/>
            <person name="Wang J."/>
            <person name="Zhao C."/>
            <person name="Wang Y."/>
            <person name="Wang D."/>
            <person name="Huang X."/>
            <person name="Wang R."/>
            <person name="Lv J."/>
            <person name="Li Y."/>
            <person name="Zhang Z."/>
            <person name="Liu B."/>
            <person name="Lu W."/>
            <person name="Hui Y."/>
            <person name="Liang J."/>
            <person name="Zhou Z."/>
            <person name="Hou R."/>
            <person name="Li X."/>
            <person name="Liu Y."/>
            <person name="Li H."/>
            <person name="Ning X."/>
            <person name="Lin Y."/>
            <person name="Zhao L."/>
            <person name="Xing Q."/>
            <person name="Dou J."/>
            <person name="Li Y."/>
            <person name="Mao J."/>
            <person name="Guo H."/>
            <person name="Dou H."/>
            <person name="Li T."/>
            <person name="Mu C."/>
            <person name="Jiang W."/>
            <person name="Fu Q."/>
            <person name="Fu X."/>
            <person name="Miao Y."/>
            <person name="Liu J."/>
            <person name="Yu Q."/>
            <person name="Li R."/>
            <person name="Liao H."/>
            <person name="Li X."/>
            <person name="Kong Y."/>
            <person name="Jiang Z."/>
            <person name="Chourrout D."/>
            <person name="Li R."/>
            <person name="Bao Z."/>
        </authorList>
    </citation>
    <scope>NUCLEOTIDE SEQUENCE [LARGE SCALE GENOMIC DNA]</scope>
    <source>
        <strain evidence="2 3">PY_sf001</strain>
    </source>
</reference>
<evidence type="ECO:0000313" key="3">
    <source>
        <dbReference type="Proteomes" id="UP000242188"/>
    </source>
</evidence>
<dbReference type="EMBL" id="NEDP02003995">
    <property type="protein sequence ID" value="OWF47227.1"/>
    <property type="molecule type" value="Genomic_DNA"/>
</dbReference>
<evidence type="ECO:0000313" key="2">
    <source>
        <dbReference type="EMBL" id="OWF47227.1"/>
    </source>
</evidence>
<dbReference type="OrthoDB" id="6123120at2759"/>
<dbReference type="AlphaFoldDB" id="A0A210QEM3"/>
<organism evidence="2 3">
    <name type="scientific">Mizuhopecten yessoensis</name>
    <name type="common">Japanese scallop</name>
    <name type="synonym">Patinopecten yessoensis</name>
    <dbReference type="NCBI Taxonomy" id="6573"/>
    <lineage>
        <taxon>Eukaryota</taxon>
        <taxon>Metazoa</taxon>
        <taxon>Spiralia</taxon>
        <taxon>Lophotrochozoa</taxon>
        <taxon>Mollusca</taxon>
        <taxon>Bivalvia</taxon>
        <taxon>Autobranchia</taxon>
        <taxon>Pteriomorphia</taxon>
        <taxon>Pectinida</taxon>
        <taxon>Pectinoidea</taxon>
        <taxon>Pectinidae</taxon>
        <taxon>Mizuhopecten</taxon>
    </lineage>
</organism>
<name>A0A210QEM3_MIZYE</name>
<sequence>MYGLPALIQVLTFSVLICCIRHGLSLEPDDKLQTLGNDEPNKRQLEQSINPLGGSRVLLALLPRDDESDSKEQPPQFDYAYQIKREKDGRMIICGRTTCPPGTEVNPCKINNSDDTCIGCPPGKQMLDQTRSEAYVLHCVDIPSCHNWPGTVETAENHKCTGGFRMRCRCNTEDGKCGYDPCHCMKRSCAEGESLQQNCTCKPLVEPEVTTRR</sequence>
<protein>
    <submittedName>
        <fullName evidence="2">Uncharacterized protein</fullName>
    </submittedName>
</protein>
<evidence type="ECO:0000256" key="1">
    <source>
        <dbReference type="SAM" id="SignalP"/>
    </source>
</evidence>